<evidence type="ECO:0000256" key="2">
    <source>
        <dbReference type="ARBA" id="ARBA00004651"/>
    </source>
</evidence>
<evidence type="ECO:0000256" key="10">
    <source>
        <dbReference type="SAM" id="Phobius"/>
    </source>
</evidence>
<dbReference type="InterPro" id="IPR006187">
    <property type="entry name" value="Claudin"/>
</dbReference>
<dbReference type="OMA" id="AGMKYEL"/>
<evidence type="ECO:0000256" key="6">
    <source>
        <dbReference type="ARBA" id="ARBA00022692"/>
    </source>
</evidence>
<gene>
    <name evidence="11" type="ORF">chiPu_0008822</name>
</gene>
<dbReference type="PANTHER" id="PTHR12002">
    <property type="entry name" value="CLAUDIN"/>
    <property type="match status" value="1"/>
</dbReference>
<organism evidence="11 12">
    <name type="scientific">Chiloscyllium punctatum</name>
    <name type="common">Brownbanded bambooshark</name>
    <name type="synonym">Hemiscyllium punctatum</name>
    <dbReference type="NCBI Taxonomy" id="137246"/>
    <lineage>
        <taxon>Eukaryota</taxon>
        <taxon>Metazoa</taxon>
        <taxon>Chordata</taxon>
        <taxon>Craniata</taxon>
        <taxon>Vertebrata</taxon>
        <taxon>Chondrichthyes</taxon>
        <taxon>Elasmobranchii</taxon>
        <taxon>Galeomorphii</taxon>
        <taxon>Galeoidea</taxon>
        <taxon>Orectolobiformes</taxon>
        <taxon>Hemiscylliidae</taxon>
        <taxon>Chiloscyllium</taxon>
    </lineage>
</organism>
<keyword evidence="5" id="KW-1003">Cell membrane</keyword>
<evidence type="ECO:0000256" key="5">
    <source>
        <dbReference type="ARBA" id="ARBA00022475"/>
    </source>
</evidence>
<dbReference type="PRINTS" id="PR01077">
    <property type="entry name" value="CLAUDIN"/>
</dbReference>
<comment type="subcellular location">
    <subcellularLocation>
        <location evidence="1">Cell junction</location>
        <location evidence="1">Tight junction</location>
    </subcellularLocation>
    <subcellularLocation>
        <location evidence="2">Cell membrane</location>
        <topology evidence="2">Multi-pass membrane protein</topology>
    </subcellularLocation>
</comment>
<evidence type="ECO:0000256" key="8">
    <source>
        <dbReference type="ARBA" id="ARBA00022989"/>
    </source>
</evidence>
<proteinExistence type="inferred from homology"/>
<dbReference type="InterPro" id="IPR004031">
    <property type="entry name" value="PMP22/EMP/MP20/Claudin"/>
</dbReference>
<sequence>GNNRHLKQSFALDASCKDARTIFEENLLSFTMANTAMQLVALIVCIIGMVGTLSATIMPHWRITAHIGANVVTAIVYMKGLWWACAMFSTGVFQCETYNSVLELPADLQTARAMMVISVGLSLLAITISVVGMKCTVCAKDSPIKDKVAGTGGVFFIIAGLAGLVPVAWTMNGVILNFNNPLIPGDLKFEIGESLYLGVVAAMLSIIGGVMLSLSFIGRRTEPYSRRPMSYQNPAANRSAPAPSAATVQSKAAKSEFNSYNLTGYV</sequence>
<keyword evidence="4" id="KW-0796">Tight junction</keyword>
<feature type="non-terminal residue" evidence="11">
    <location>
        <position position="1"/>
    </location>
</feature>
<keyword evidence="12" id="KW-1185">Reference proteome</keyword>
<evidence type="ECO:0000256" key="1">
    <source>
        <dbReference type="ARBA" id="ARBA00004435"/>
    </source>
</evidence>
<feature type="transmembrane region" description="Helical" evidence="10">
    <location>
        <begin position="195"/>
        <end position="217"/>
    </location>
</feature>
<dbReference type="InterPro" id="IPR017974">
    <property type="entry name" value="Claudin_CS"/>
</dbReference>
<name>A0A401SIY8_CHIPU</name>
<dbReference type="GO" id="GO:0005886">
    <property type="term" value="C:plasma membrane"/>
    <property type="evidence" value="ECO:0007669"/>
    <property type="project" value="UniProtKB-SubCell"/>
</dbReference>
<dbReference type="PROSITE" id="PS01346">
    <property type="entry name" value="CLAUDIN"/>
    <property type="match status" value="1"/>
</dbReference>
<feature type="transmembrane region" description="Helical" evidence="10">
    <location>
        <begin position="154"/>
        <end position="175"/>
    </location>
</feature>
<dbReference type="EMBL" id="BEZZ01000299">
    <property type="protein sequence ID" value="GCC30374.1"/>
    <property type="molecule type" value="Genomic_DNA"/>
</dbReference>
<feature type="transmembrane region" description="Helical" evidence="10">
    <location>
        <begin position="113"/>
        <end position="133"/>
    </location>
</feature>
<comment type="caution">
    <text evidence="11">The sequence shown here is derived from an EMBL/GenBank/DDBJ whole genome shotgun (WGS) entry which is preliminary data.</text>
</comment>
<evidence type="ECO:0000313" key="12">
    <source>
        <dbReference type="Proteomes" id="UP000287033"/>
    </source>
</evidence>
<evidence type="ECO:0000256" key="7">
    <source>
        <dbReference type="ARBA" id="ARBA00022949"/>
    </source>
</evidence>
<feature type="transmembrane region" description="Helical" evidence="10">
    <location>
        <begin position="36"/>
        <end position="57"/>
    </location>
</feature>
<evidence type="ECO:0000256" key="3">
    <source>
        <dbReference type="ARBA" id="ARBA00008295"/>
    </source>
</evidence>
<evidence type="ECO:0000256" key="9">
    <source>
        <dbReference type="ARBA" id="ARBA00023136"/>
    </source>
</evidence>
<keyword evidence="9 10" id="KW-0472">Membrane</keyword>
<keyword evidence="6 10" id="KW-0812">Transmembrane</keyword>
<dbReference type="Pfam" id="PF00822">
    <property type="entry name" value="PMP22_Claudin"/>
    <property type="match status" value="1"/>
</dbReference>
<reference evidence="11 12" key="1">
    <citation type="journal article" date="2018" name="Nat. Ecol. Evol.">
        <title>Shark genomes provide insights into elasmobranch evolution and the origin of vertebrates.</title>
        <authorList>
            <person name="Hara Y"/>
            <person name="Yamaguchi K"/>
            <person name="Onimaru K"/>
            <person name="Kadota M"/>
            <person name="Koyanagi M"/>
            <person name="Keeley SD"/>
            <person name="Tatsumi K"/>
            <person name="Tanaka K"/>
            <person name="Motone F"/>
            <person name="Kageyama Y"/>
            <person name="Nozu R"/>
            <person name="Adachi N"/>
            <person name="Nishimura O"/>
            <person name="Nakagawa R"/>
            <person name="Tanegashima C"/>
            <person name="Kiyatake I"/>
            <person name="Matsumoto R"/>
            <person name="Murakumo K"/>
            <person name="Nishida K"/>
            <person name="Terakita A"/>
            <person name="Kuratani S"/>
            <person name="Sato K"/>
            <person name="Hyodo S Kuraku.S."/>
        </authorList>
    </citation>
    <scope>NUCLEOTIDE SEQUENCE [LARGE SCALE GENOMIC DNA]</scope>
</reference>
<evidence type="ECO:0000313" key="11">
    <source>
        <dbReference type="EMBL" id="GCC30374.1"/>
    </source>
</evidence>
<keyword evidence="7" id="KW-0965">Cell junction</keyword>
<dbReference type="InterPro" id="IPR005411">
    <property type="entry name" value="Claudin2"/>
</dbReference>
<dbReference type="STRING" id="137246.A0A401SIY8"/>
<dbReference type="Gene3D" id="1.20.140.150">
    <property type="match status" value="1"/>
</dbReference>
<dbReference type="GO" id="GO:0005923">
    <property type="term" value="C:bicellular tight junction"/>
    <property type="evidence" value="ECO:0007669"/>
    <property type="project" value="UniProtKB-SubCell"/>
</dbReference>
<dbReference type="AlphaFoldDB" id="A0A401SIY8"/>
<dbReference type="Proteomes" id="UP000287033">
    <property type="component" value="Unassembled WGS sequence"/>
</dbReference>
<dbReference type="OrthoDB" id="9446875at2759"/>
<accession>A0A401SIY8</accession>
<comment type="similarity">
    <text evidence="3">Belongs to the claudin family.</text>
</comment>
<feature type="transmembrane region" description="Helical" evidence="10">
    <location>
        <begin position="69"/>
        <end position="93"/>
    </location>
</feature>
<protein>
    <submittedName>
        <fullName evidence="11">Uncharacterized protein</fullName>
    </submittedName>
</protein>
<dbReference type="FunFam" id="1.20.140.150:FF:000001">
    <property type="entry name" value="Claudin"/>
    <property type="match status" value="1"/>
</dbReference>
<keyword evidence="8 10" id="KW-1133">Transmembrane helix</keyword>
<evidence type="ECO:0000256" key="4">
    <source>
        <dbReference type="ARBA" id="ARBA00022427"/>
    </source>
</evidence>
<dbReference type="GO" id="GO:0005198">
    <property type="term" value="F:structural molecule activity"/>
    <property type="evidence" value="ECO:0007669"/>
    <property type="project" value="InterPro"/>
</dbReference>
<dbReference type="PRINTS" id="PR01589">
    <property type="entry name" value="CLAUDIN2"/>
</dbReference>